<dbReference type="AlphaFoldDB" id="A0A955RQJ2"/>
<evidence type="ECO:0000313" key="2">
    <source>
        <dbReference type="EMBL" id="MCA9391691.1"/>
    </source>
</evidence>
<feature type="region of interest" description="Disordered" evidence="1">
    <location>
        <begin position="1"/>
        <end position="20"/>
    </location>
</feature>
<reference evidence="2" key="1">
    <citation type="submission" date="2020-04" db="EMBL/GenBank/DDBJ databases">
        <authorList>
            <person name="Zhang T."/>
        </authorList>
    </citation>
    <scope>NUCLEOTIDE SEQUENCE</scope>
    <source>
        <strain evidence="2">HKST-UBA03</strain>
    </source>
</reference>
<proteinExistence type="predicted"/>
<dbReference type="Proteomes" id="UP000751518">
    <property type="component" value="Unassembled WGS sequence"/>
</dbReference>
<evidence type="ECO:0000256" key="1">
    <source>
        <dbReference type="SAM" id="MobiDB-lite"/>
    </source>
</evidence>
<dbReference type="EMBL" id="JAGQKZ010000002">
    <property type="protein sequence ID" value="MCA9391691.1"/>
    <property type="molecule type" value="Genomic_DNA"/>
</dbReference>
<gene>
    <name evidence="2" type="ORF">KC614_00615</name>
</gene>
<comment type="caution">
    <text evidence="2">The sequence shown here is derived from an EMBL/GenBank/DDBJ whole genome shotgun (WGS) entry which is preliminary data.</text>
</comment>
<sequence length="443" mass="48561">MYHSFGDAGDQPWKRGSSDVRGSGQLRAIATPRIHWSIDALQSTERAMVSSLLEKVRGAGVNTHGAAVAESCILPITQQNPGTYIVEYGSSSAVAWVREDIALLRAVSMLPRAVGVVTLAKGGLSLADSLTDTQASFGLLDGAGDLRSLFTTEQLYRPAGQVPLPRWSDFRSMYRSFGFSASMEIIKACFDVTAARSWFDFVGVYRYVTGQFVRSLLAIPNEWRVVSGEDLFLSADEIAQATVTDFAKTVRDAARIASWQRAPRVLNFPCQNNVSPCDHWHYINARGRQVGYSPGHGADVPKKCRVRSPQQTTVGQAITYGAGLSGMALYYAMGVLGNLSDHVILARDYSKGQVYRVLESFLRDKSNRLHVIPYGATYLYARGSDPAKSLDSLVLLEVLLRSGKPADIVRQIFAGFPVPYKSPHEVFVELDLDGTVTVSHREV</sequence>
<accession>A0A955RQJ2</accession>
<reference evidence="2" key="2">
    <citation type="journal article" date="2021" name="Microbiome">
        <title>Successional dynamics and alternative stable states in a saline activated sludge microbial community over 9 years.</title>
        <authorList>
            <person name="Wang Y."/>
            <person name="Ye J."/>
            <person name="Ju F."/>
            <person name="Liu L."/>
            <person name="Boyd J.A."/>
            <person name="Deng Y."/>
            <person name="Parks D.H."/>
            <person name="Jiang X."/>
            <person name="Yin X."/>
            <person name="Woodcroft B.J."/>
            <person name="Tyson G.W."/>
            <person name="Hugenholtz P."/>
            <person name="Polz M.F."/>
            <person name="Zhang T."/>
        </authorList>
    </citation>
    <scope>NUCLEOTIDE SEQUENCE</scope>
    <source>
        <strain evidence="2">HKST-UBA03</strain>
    </source>
</reference>
<protein>
    <submittedName>
        <fullName evidence="2">Uncharacterized protein</fullName>
    </submittedName>
</protein>
<organism evidence="2 3">
    <name type="scientific">candidate division WWE3 bacterium</name>
    <dbReference type="NCBI Taxonomy" id="2053526"/>
    <lineage>
        <taxon>Bacteria</taxon>
        <taxon>Katanobacteria</taxon>
    </lineage>
</organism>
<name>A0A955RQJ2_UNCKA</name>
<evidence type="ECO:0000313" key="3">
    <source>
        <dbReference type="Proteomes" id="UP000751518"/>
    </source>
</evidence>